<dbReference type="PANTHER" id="PTHR23048">
    <property type="entry name" value="MYOSIN LIGHT CHAIN 1, 3"/>
    <property type="match status" value="1"/>
</dbReference>
<dbReference type="InterPro" id="IPR050230">
    <property type="entry name" value="CALM/Myosin/TropC-like"/>
</dbReference>
<dbReference type="Gene3D" id="1.10.238.10">
    <property type="entry name" value="EF-hand"/>
    <property type="match status" value="2"/>
</dbReference>
<evidence type="ECO:0000256" key="1">
    <source>
        <dbReference type="ARBA" id="ARBA00022737"/>
    </source>
</evidence>
<dbReference type="FunFam" id="1.10.238.10:FF:000003">
    <property type="entry name" value="Calmodulin A"/>
    <property type="match status" value="1"/>
</dbReference>
<dbReference type="GO" id="GO:0005509">
    <property type="term" value="F:calcium ion binding"/>
    <property type="evidence" value="ECO:0007669"/>
    <property type="project" value="InterPro"/>
</dbReference>
<accession>A0A8X7XIA6</accession>
<feature type="non-terminal residue" evidence="3">
    <location>
        <position position="1"/>
    </location>
</feature>
<keyword evidence="1" id="KW-0677">Repeat</keyword>
<feature type="region of interest" description="Disordered" evidence="2">
    <location>
        <begin position="245"/>
        <end position="266"/>
    </location>
</feature>
<organism evidence="3 4">
    <name type="scientific">Polypterus senegalus</name>
    <name type="common">Senegal bichir</name>
    <dbReference type="NCBI Taxonomy" id="55291"/>
    <lineage>
        <taxon>Eukaryota</taxon>
        <taxon>Metazoa</taxon>
        <taxon>Chordata</taxon>
        <taxon>Craniata</taxon>
        <taxon>Vertebrata</taxon>
        <taxon>Euteleostomi</taxon>
        <taxon>Actinopterygii</taxon>
        <taxon>Polypteriformes</taxon>
        <taxon>Polypteridae</taxon>
        <taxon>Polypterus</taxon>
    </lineage>
</organism>
<dbReference type="CDD" id="cd00051">
    <property type="entry name" value="EFh"/>
    <property type="match status" value="1"/>
</dbReference>
<dbReference type="Proteomes" id="UP000886611">
    <property type="component" value="Unassembled WGS sequence"/>
</dbReference>
<sequence>MRALGQNPTNAEVLKVLGNPKSEGKLLVLDLYMNHKTLDFEQFLPMFQAIAKNKDQGTFEDFVEGLRVFDKEGNCTVMGAELRHVLTTLGEKMTEEEVETLLAGHEDANGCINYEVKVFQVLQETKEDLDWKIGAPMAAVVKWLETRGASASCLQDTAVQVGEAWAVEERGRSATAADMISAACQVAPPTTQDAAVWTDAVAEERVERQLVDVGCQTTPSPLPAPVSCRLKGCRRHRVSLLPIRGPRPSLHPRGRGGPGQRGRGFLTRCSVSPTV</sequence>
<evidence type="ECO:0000313" key="3">
    <source>
        <dbReference type="EMBL" id="KAG2468154.1"/>
    </source>
</evidence>
<evidence type="ECO:0000256" key="2">
    <source>
        <dbReference type="SAM" id="MobiDB-lite"/>
    </source>
</evidence>
<keyword evidence="4" id="KW-1185">Reference proteome</keyword>
<dbReference type="GO" id="GO:0016460">
    <property type="term" value="C:myosin II complex"/>
    <property type="evidence" value="ECO:0007669"/>
    <property type="project" value="TreeGrafter"/>
</dbReference>
<dbReference type="AlphaFoldDB" id="A0A8X7XIA6"/>
<comment type="caution">
    <text evidence="3">The sequence shown here is derived from an EMBL/GenBank/DDBJ whole genome shotgun (WGS) entry which is preliminary data.</text>
</comment>
<dbReference type="GO" id="GO:0008307">
    <property type="term" value="F:structural constituent of muscle"/>
    <property type="evidence" value="ECO:0007669"/>
    <property type="project" value="TreeGrafter"/>
</dbReference>
<feature type="non-terminal residue" evidence="3">
    <location>
        <position position="275"/>
    </location>
</feature>
<reference evidence="3 4" key="1">
    <citation type="journal article" date="2021" name="Cell">
        <title>Tracing the genetic footprints of vertebrate landing in non-teleost ray-finned fishes.</title>
        <authorList>
            <person name="Bi X."/>
            <person name="Wang K."/>
            <person name="Yang L."/>
            <person name="Pan H."/>
            <person name="Jiang H."/>
            <person name="Wei Q."/>
            <person name="Fang M."/>
            <person name="Yu H."/>
            <person name="Zhu C."/>
            <person name="Cai Y."/>
            <person name="He Y."/>
            <person name="Gan X."/>
            <person name="Zeng H."/>
            <person name="Yu D."/>
            <person name="Zhu Y."/>
            <person name="Jiang H."/>
            <person name="Qiu Q."/>
            <person name="Yang H."/>
            <person name="Zhang Y.E."/>
            <person name="Wang W."/>
            <person name="Zhu M."/>
            <person name="He S."/>
            <person name="Zhang G."/>
        </authorList>
    </citation>
    <scope>NUCLEOTIDE SEQUENCE [LARGE SCALE GENOMIC DNA]</scope>
    <source>
        <strain evidence="3">Bchr_013</strain>
    </source>
</reference>
<name>A0A8X7XIA6_POLSE</name>
<dbReference type="SUPFAM" id="SSF47473">
    <property type="entry name" value="EF-hand"/>
    <property type="match status" value="1"/>
</dbReference>
<dbReference type="InterPro" id="IPR002048">
    <property type="entry name" value="EF_hand_dom"/>
</dbReference>
<dbReference type="PANTHER" id="PTHR23048:SF7">
    <property type="entry name" value="SIMILAR TO MYOSIN, LIGHT POLYPEPTIDE 6, ALKALI, SMOOTH MUSCLE AND NON-MUSCLE"/>
    <property type="match status" value="1"/>
</dbReference>
<proteinExistence type="predicted"/>
<gene>
    <name evidence="3" type="primary">Myl6</name>
    <name evidence="3" type="ORF">GTO96_0014609</name>
</gene>
<dbReference type="InterPro" id="IPR011992">
    <property type="entry name" value="EF-hand-dom_pair"/>
</dbReference>
<evidence type="ECO:0000313" key="4">
    <source>
        <dbReference type="Proteomes" id="UP000886611"/>
    </source>
</evidence>
<dbReference type="EMBL" id="JAATIS010000485">
    <property type="protein sequence ID" value="KAG2468154.1"/>
    <property type="molecule type" value="Genomic_DNA"/>
</dbReference>
<protein>
    <submittedName>
        <fullName evidence="3">MYL6 protein</fullName>
    </submittedName>
</protein>